<dbReference type="EMBL" id="JACZZA010000001">
    <property type="protein sequence ID" value="MBE1159077.1"/>
    <property type="molecule type" value="Genomic_DNA"/>
</dbReference>
<protein>
    <submittedName>
        <fullName evidence="1">CPXCG motif-containing cysteine-rich protein</fullName>
    </submittedName>
</protein>
<proteinExistence type="predicted"/>
<evidence type="ECO:0000313" key="2">
    <source>
        <dbReference type="Proteomes" id="UP000651010"/>
    </source>
</evidence>
<reference evidence="1 2" key="1">
    <citation type="submission" date="2020-09" db="EMBL/GenBank/DDBJ databases">
        <title>Dyella sp. 7MK23 isolated from forest soil.</title>
        <authorList>
            <person name="Fu J."/>
        </authorList>
    </citation>
    <scope>NUCLEOTIDE SEQUENCE [LARGE SCALE GENOMIC DNA]</scope>
    <source>
        <strain evidence="1 2">7MK23</strain>
    </source>
</reference>
<dbReference type="Pfam" id="PF14255">
    <property type="entry name" value="Zn_ribbon_21"/>
    <property type="match status" value="1"/>
</dbReference>
<dbReference type="RefSeq" id="WP_192553923.1">
    <property type="nucleotide sequence ID" value="NZ_JACZZA010000001.1"/>
</dbReference>
<evidence type="ECO:0000313" key="1">
    <source>
        <dbReference type="EMBL" id="MBE1159077.1"/>
    </source>
</evidence>
<dbReference type="InterPro" id="IPR025990">
    <property type="entry name" value="zinc_ribbon_bacterial"/>
</dbReference>
<comment type="caution">
    <text evidence="1">The sequence shown here is derived from an EMBL/GenBank/DDBJ whole genome shotgun (WGS) entry which is preliminary data.</text>
</comment>
<organism evidence="1 2">
    <name type="scientific">Dyella acidiphila</name>
    <dbReference type="NCBI Taxonomy" id="2775866"/>
    <lineage>
        <taxon>Bacteria</taxon>
        <taxon>Pseudomonadati</taxon>
        <taxon>Pseudomonadota</taxon>
        <taxon>Gammaproteobacteria</taxon>
        <taxon>Lysobacterales</taxon>
        <taxon>Rhodanobacteraceae</taxon>
        <taxon>Dyella</taxon>
    </lineage>
</organism>
<accession>A0ABR9G4V3</accession>
<dbReference type="Proteomes" id="UP000651010">
    <property type="component" value="Unassembled WGS sequence"/>
</dbReference>
<keyword evidence="2" id="KW-1185">Reference proteome</keyword>
<gene>
    <name evidence="1" type="ORF">IGX34_01695</name>
</gene>
<sequence length="62" mass="6852">MLDARAIQCPYCGERIEILVDASAGDQHYIEDCQVCCRPISIEVWVDADDRAHVSVAGEDEA</sequence>
<dbReference type="PIRSF" id="PIRSF037225">
    <property type="entry name" value="UCP037225"/>
    <property type="match status" value="1"/>
</dbReference>
<name>A0ABR9G4V3_9GAMM</name>
<dbReference type="InterPro" id="IPR017143">
    <property type="entry name" value="UCP037225"/>
</dbReference>